<comment type="caution">
    <text evidence="2">The sequence shown here is derived from an EMBL/GenBank/DDBJ whole genome shotgun (WGS) entry which is preliminary data.</text>
</comment>
<evidence type="ECO:0000313" key="2">
    <source>
        <dbReference type="EMBL" id="CAG8723522.1"/>
    </source>
</evidence>
<feature type="non-terminal residue" evidence="2">
    <location>
        <position position="1"/>
    </location>
</feature>
<dbReference type="EMBL" id="CAJVPZ010025759">
    <property type="protein sequence ID" value="CAG8723522.1"/>
    <property type="molecule type" value="Genomic_DNA"/>
</dbReference>
<dbReference type="PANTHER" id="PTHR47396">
    <property type="entry name" value="TYPE I RESTRICTION ENZYME ECOKI R PROTEIN"/>
    <property type="match status" value="1"/>
</dbReference>
<dbReference type="AlphaFoldDB" id="A0A9N9I767"/>
<feature type="domain" description="Helicase C-terminal" evidence="1">
    <location>
        <begin position="178"/>
        <end position="216"/>
    </location>
</feature>
<dbReference type="Proteomes" id="UP000789396">
    <property type="component" value="Unassembled WGS sequence"/>
</dbReference>
<dbReference type="GO" id="GO:0005759">
    <property type="term" value="C:mitochondrial matrix"/>
    <property type="evidence" value="ECO:0007669"/>
    <property type="project" value="TreeGrafter"/>
</dbReference>
<dbReference type="GO" id="GO:0036121">
    <property type="term" value="F:double-stranded DNA helicase activity"/>
    <property type="evidence" value="ECO:0007669"/>
    <property type="project" value="TreeGrafter"/>
</dbReference>
<sequence length="342" mass="38847">SAEIDQGKRTATGNTEVIIGSVQTLGKTGSSRIEKYDPSHFKAIIIDEVIAFVVFLNYFNFSYGFSMLHLQQAHHAAASTYLRRYDGLALDGIFDEITYHKDFLEMIKEKWYTTYIMTGTDLSRVKSNTIDFIPTILSKLVNVKNRNEIIVRTYLKLAVDIDHVESLTKMFQEHGINAYSILTEGMDVPTIDCVIMSRPTKSHVLFQQMIGRGMRIAEDKEDCLVLDFIDSYYKIPELVTAPTLFGLDPTVELNDYTPSIKENKGLESKEKIKMEQQLLSDVADITKIKITEYSNPFEIIEDCSGATSVGAISEFAWLRVSHDIYVLSLYEIGTLRVEKDNQ</sequence>
<dbReference type="Gene3D" id="3.40.50.300">
    <property type="entry name" value="P-loop containing nucleotide triphosphate hydrolases"/>
    <property type="match status" value="1"/>
</dbReference>
<organism evidence="2 3">
    <name type="scientific">Racocetra fulgida</name>
    <dbReference type="NCBI Taxonomy" id="60492"/>
    <lineage>
        <taxon>Eukaryota</taxon>
        <taxon>Fungi</taxon>
        <taxon>Fungi incertae sedis</taxon>
        <taxon>Mucoromycota</taxon>
        <taxon>Glomeromycotina</taxon>
        <taxon>Glomeromycetes</taxon>
        <taxon>Diversisporales</taxon>
        <taxon>Gigasporaceae</taxon>
        <taxon>Racocetra</taxon>
    </lineage>
</organism>
<dbReference type="OrthoDB" id="16911at2759"/>
<evidence type="ECO:0000313" key="3">
    <source>
        <dbReference type="Proteomes" id="UP000789396"/>
    </source>
</evidence>
<dbReference type="SUPFAM" id="SSF52540">
    <property type="entry name" value="P-loop containing nucleoside triphosphate hydrolases"/>
    <property type="match status" value="2"/>
</dbReference>
<dbReference type="GO" id="GO:0061749">
    <property type="term" value="F:forked DNA-dependent helicase activity"/>
    <property type="evidence" value="ECO:0007669"/>
    <property type="project" value="TreeGrafter"/>
</dbReference>
<dbReference type="GO" id="GO:0070125">
    <property type="term" value="P:mitochondrial translational elongation"/>
    <property type="evidence" value="ECO:0007669"/>
    <property type="project" value="TreeGrafter"/>
</dbReference>
<name>A0A9N9I767_9GLOM</name>
<reference evidence="2" key="1">
    <citation type="submission" date="2021-06" db="EMBL/GenBank/DDBJ databases">
        <authorList>
            <person name="Kallberg Y."/>
            <person name="Tangrot J."/>
            <person name="Rosling A."/>
        </authorList>
    </citation>
    <scope>NUCLEOTIDE SEQUENCE</scope>
    <source>
        <strain evidence="2">IN212</strain>
    </source>
</reference>
<dbReference type="InterPro" id="IPR001650">
    <property type="entry name" value="Helicase_C-like"/>
</dbReference>
<feature type="non-terminal residue" evidence="2">
    <location>
        <position position="342"/>
    </location>
</feature>
<dbReference type="GO" id="GO:0000403">
    <property type="term" value="F:Y-form DNA binding"/>
    <property type="evidence" value="ECO:0007669"/>
    <property type="project" value="TreeGrafter"/>
</dbReference>
<proteinExistence type="predicted"/>
<dbReference type="PANTHER" id="PTHR47396:SF1">
    <property type="entry name" value="ATP-DEPENDENT HELICASE IRC3-RELATED"/>
    <property type="match status" value="1"/>
</dbReference>
<protein>
    <submittedName>
        <fullName evidence="2">18103_t:CDS:1</fullName>
    </submittedName>
</protein>
<gene>
    <name evidence="2" type="ORF">RFULGI_LOCUS11624</name>
</gene>
<dbReference type="GO" id="GO:0032042">
    <property type="term" value="P:mitochondrial DNA metabolic process"/>
    <property type="evidence" value="ECO:0007669"/>
    <property type="project" value="TreeGrafter"/>
</dbReference>
<accession>A0A9N9I767</accession>
<evidence type="ECO:0000259" key="1">
    <source>
        <dbReference type="Pfam" id="PF00271"/>
    </source>
</evidence>
<dbReference type="InterPro" id="IPR050742">
    <property type="entry name" value="Helicase_Restrict-Modif_Enz"/>
</dbReference>
<keyword evidence="3" id="KW-1185">Reference proteome</keyword>
<dbReference type="InterPro" id="IPR027417">
    <property type="entry name" value="P-loop_NTPase"/>
</dbReference>
<dbReference type="Pfam" id="PF00271">
    <property type="entry name" value="Helicase_C"/>
    <property type="match status" value="1"/>
</dbReference>